<dbReference type="GO" id="GO:0009247">
    <property type="term" value="P:glycolipid biosynthetic process"/>
    <property type="evidence" value="ECO:0007669"/>
    <property type="project" value="TreeGrafter"/>
</dbReference>
<feature type="transmembrane region" description="Helical" evidence="5">
    <location>
        <begin position="281"/>
        <end position="302"/>
    </location>
</feature>
<protein>
    <submittedName>
        <fullName evidence="7">4-hydroxybenzoate polyprenyltransferase</fullName>
    </submittedName>
    <submittedName>
        <fullName evidence="6">UbiA family prenyltransferase</fullName>
    </submittedName>
</protein>
<dbReference type="RefSeq" id="WP_217940669.1">
    <property type="nucleotide sequence ID" value="NZ_JAHTGR010000002.1"/>
</dbReference>
<comment type="caution">
    <text evidence="6">The sequence shown here is derived from an EMBL/GenBank/DDBJ whole genome shotgun (WGS) entry which is preliminary data.</text>
</comment>
<name>A0AA41L3P0_9BURK</name>
<dbReference type="Proteomes" id="UP001162889">
    <property type="component" value="Unassembled WGS sequence"/>
</dbReference>
<evidence type="ECO:0000313" key="8">
    <source>
        <dbReference type="Proteomes" id="UP001155901"/>
    </source>
</evidence>
<sequence length="495" mass="54062">MTIDLSQAQEVNDSAQANTAAACPLVVDLDGTLTPTDTLLESVIQLVKQSPLNLLRLPFWLLKGRAAFKETVSSHTRISAAHLPYREAFLAYLYGEKNKGRRIILATAAHRSIAHDVADHLALFDEVLATDMGCNLKGNTKLAAIQQKVGAEFVYAGDSRADIPIWNAAQAAVLVGASAGLSKSVRRRNSVEQEFPREAVGFSTWLKALRVHQWLKNLLLFVPLLTAFSFMDSARLATTAIACLSFSLAASATYVVNDLWDLESDRAHPRKKHRPLASARIPILAGLAVAGGLLLLAVALALVVSQPFFFMLLLYVVLTSTYSWLFKEYVLIDVIMLSILYTLRILAGSVAIAVVTSAWLLAFSVFMFLSLALVKRCSELISLEQIGKAAACGRDYRVTDLAVLSPLGLASAMSAVVVFGLFINSPDTQARYATPDLLWLVALGLIYWLARLWIKTARGEMHDDPVIYAIKDRGSRSAIIVMGVTMLIAHFFGLN</sequence>
<feature type="transmembrane region" description="Helical" evidence="5">
    <location>
        <begin position="308"/>
        <end position="325"/>
    </location>
</feature>
<dbReference type="Pfam" id="PF12710">
    <property type="entry name" value="HAD"/>
    <property type="match status" value="1"/>
</dbReference>
<evidence type="ECO:0000256" key="1">
    <source>
        <dbReference type="ARBA" id="ARBA00004141"/>
    </source>
</evidence>
<evidence type="ECO:0000313" key="7">
    <source>
        <dbReference type="EMBL" id="MCP2010342.1"/>
    </source>
</evidence>
<keyword evidence="2 5" id="KW-0812">Transmembrane</keyword>
<comment type="subcellular location">
    <subcellularLocation>
        <location evidence="1">Membrane</location>
        <topology evidence="1">Multi-pass membrane protein</topology>
    </subcellularLocation>
</comment>
<organism evidence="6 8">
    <name type="scientific">Duganella violaceipulchra</name>
    <dbReference type="NCBI Taxonomy" id="2849652"/>
    <lineage>
        <taxon>Bacteria</taxon>
        <taxon>Pseudomonadati</taxon>
        <taxon>Pseudomonadota</taxon>
        <taxon>Betaproteobacteria</taxon>
        <taxon>Burkholderiales</taxon>
        <taxon>Oxalobacteraceae</taxon>
        <taxon>Telluria group</taxon>
        <taxon>Duganella</taxon>
    </lineage>
</organism>
<evidence type="ECO:0000256" key="2">
    <source>
        <dbReference type="ARBA" id="ARBA00022692"/>
    </source>
</evidence>
<gene>
    <name evidence="6" type="ORF">KVP70_03445</name>
    <name evidence="7" type="ORF">L1274_004082</name>
</gene>
<dbReference type="EMBL" id="JAHTGR010000002">
    <property type="protein sequence ID" value="MBV6319977.1"/>
    <property type="molecule type" value="Genomic_DNA"/>
</dbReference>
<feature type="transmembrane region" description="Helical" evidence="5">
    <location>
        <begin position="401"/>
        <end position="425"/>
    </location>
</feature>
<dbReference type="GO" id="GO:0005886">
    <property type="term" value="C:plasma membrane"/>
    <property type="evidence" value="ECO:0007669"/>
    <property type="project" value="TreeGrafter"/>
</dbReference>
<feature type="transmembrane region" description="Helical" evidence="5">
    <location>
        <begin position="475"/>
        <end position="494"/>
    </location>
</feature>
<dbReference type="InterPro" id="IPR000537">
    <property type="entry name" value="UbiA_prenyltransferase"/>
</dbReference>
<dbReference type="NCBIfam" id="NF006088">
    <property type="entry name" value="PRK08238.1"/>
    <property type="match status" value="1"/>
</dbReference>
<dbReference type="EMBL" id="JALJZU010000008">
    <property type="protein sequence ID" value="MCP2010342.1"/>
    <property type="molecule type" value="Genomic_DNA"/>
</dbReference>
<dbReference type="InterPro" id="IPR039653">
    <property type="entry name" value="Prenyltransferase"/>
</dbReference>
<reference evidence="6" key="1">
    <citation type="submission" date="2021-07" db="EMBL/GenBank/DDBJ databases">
        <title>Characterization of violacein-producing bacteria and related species.</title>
        <authorList>
            <person name="Wilson H.S."/>
            <person name="De Leon M.E."/>
        </authorList>
    </citation>
    <scope>NUCLEOTIDE SEQUENCE</scope>
    <source>
        <strain evidence="6">HSC-15S17</strain>
    </source>
</reference>
<dbReference type="PANTHER" id="PTHR11048:SF5">
    <property type="entry name" value="DECAPRENYL-PHOSPHATE PHOSPHORIBOSYLTRANSFERASE"/>
    <property type="match status" value="1"/>
</dbReference>
<evidence type="ECO:0000256" key="3">
    <source>
        <dbReference type="ARBA" id="ARBA00022989"/>
    </source>
</evidence>
<keyword evidence="9" id="KW-1185">Reference proteome</keyword>
<feature type="transmembrane region" description="Helical" evidence="5">
    <location>
        <begin position="237"/>
        <end position="260"/>
    </location>
</feature>
<feature type="transmembrane region" description="Helical" evidence="5">
    <location>
        <begin position="437"/>
        <end position="454"/>
    </location>
</feature>
<dbReference type="Proteomes" id="UP001155901">
    <property type="component" value="Unassembled WGS sequence"/>
</dbReference>
<dbReference type="PANTHER" id="PTHR11048">
    <property type="entry name" value="PRENYLTRANSFERASES"/>
    <property type="match status" value="1"/>
</dbReference>
<dbReference type="AlphaFoldDB" id="A0AA41L3P0"/>
<reference evidence="7" key="2">
    <citation type="submission" date="2022-03" db="EMBL/GenBank/DDBJ databases">
        <title>Genome Encyclopedia of Bacteria and Archaea VI: Functional Genomics of Type Strains.</title>
        <authorList>
            <person name="Whitman W."/>
        </authorList>
    </citation>
    <scope>NUCLEOTIDE SEQUENCE</scope>
    <source>
        <strain evidence="7">HSC-15S17</strain>
    </source>
</reference>
<evidence type="ECO:0000313" key="6">
    <source>
        <dbReference type="EMBL" id="MBV6319977.1"/>
    </source>
</evidence>
<evidence type="ECO:0000256" key="4">
    <source>
        <dbReference type="ARBA" id="ARBA00023136"/>
    </source>
</evidence>
<keyword evidence="4 5" id="KW-0472">Membrane</keyword>
<proteinExistence type="predicted"/>
<dbReference type="Pfam" id="PF01040">
    <property type="entry name" value="UbiA"/>
    <property type="match status" value="1"/>
</dbReference>
<feature type="transmembrane region" description="Helical" evidence="5">
    <location>
        <begin position="353"/>
        <end position="374"/>
    </location>
</feature>
<dbReference type="CDD" id="cd13963">
    <property type="entry name" value="PT_UbiA_2"/>
    <property type="match status" value="1"/>
</dbReference>
<keyword evidence="3 5" id="KW-1133">Transmembrane helix</keyword>
<accession>A0AA41L3P0</accession>
<evidence type="ECO:0000256" key="5">
    <source>
        <dbReference type="SAM" id="Phobius"/>
    </source>
</evidence>
<evidence type="ECO:0000313" key="9">
    <source>
        <dbReference type="Proteomes" id="UP001162889"/>
    </source>
</evidence>
<dbReference type="GO" id="GO:0016765">
    <property type="term" value="F:transferase activity, transferring alkyl or aryl (other than methyl) groups"/>
    <property type="evidence" value="ECO:0007669"/>
    <property type="project" value="InterPro"/>
</dbReference>